<gene>
    <name evidence="1" type="ordered locus">At3g16712</name>
    <name evidence="2" type="ORF">AN1_LOCUS13060</name>
</gene>
<evidence type="ECO:0000313" key="3">
    <source>
        <dbReference type="Proteomes" id="UP000426265"/>
    </source>
</evidence>
<name>A0A654FHB5_ARATH</name>
<dbReference type="AlphaFoldDB" id="A0A654FHB5"/>
<accession>A0A654FHB5</accession>
<dbReference type="RefSeq" id="NP_001118646.1">
    <property type="nucleotide sequence ID" value="NM_001125174.1"/>
</dbReference>
<protein>
    <submittedName>
        <fullName evidence="2">Uncharacterized protein</fullName>
    </submittedName>
</protein>
<evidence type="ECO:0000313" key="1">
    <source>
        <dbReference type="Araport" id="AT3G16712"/>
    </source>
</evidence>
<dbReference type="EMBL" id="CACRSJ010000106">
    <property type="protein sequence ID" value="VYS57611.1"/>
    <property type="molecule type" value="Genomic_DNA"/>
</dbReference>
<proteinExistence type="predicted"/>
<reference evidence="2 3" key="1">
    <citation type="submission" date="2019-11" db="EMBL/GenBank/DDBJ databases">
        <authorList>
            <person name="Jiao W.-B."/>
            <person name="Schneeberger K."/>
        </authorList>
    </citation>
    <scope>NUCLEOTIDE SEQUENCE [LARGE SCALE GENOMIC DNA]</scope>
    <source>
        <strain evidence="3">cv. An-1</strain>
    </source>
</reference>
<dbReference type="GeneID" id="6240279"/>
<dbReference type="ExpressionAtlas" id="A0A654FHB5">
    <property type="expression patterns" value="baseline"/>
</dbReference>
<organism evidence="2 3">
    <name type="scientific">Arabidopsis thaliana</name>
    <name type="common">Mouse-ear cress</name>
    <dbReference type="NCBI Taxonomy" id="3702"/>
    <lineage>
        <taxon>Eukaryota</taxon>
        <taxon>Viridiplantae</taxon>
        <taxon>Streptophyta</taxon>
        <taxon>Embryophyta</taxon>
        <taxon>Tracheophyta</taxon>
        <taxon>Spermatophyta</taxon>
        <taxon>Magnoliopsida</taxon>
        <taxon>eudicotyledons</taxon>
        <taxon>Gunneridae</taxon>
        <taxon>Pentapetalae</taxon>
        <taxon>rosids</taxon>
        <taxon>malvids</taxon>
        <taxon>Brassicales</taxon>
        <taxon>Brassicaceae</taxon>
        <taxon>Camelineae</taxon>
        <taxon>Arabidopsis</taxon>
    </lineage>
</organism>
<sequence length="71" mass="8326">MALDAYIDRTEQGQYRLTNHYRSSIYTFNSFLKNTMFDFSNLIYNSGSMRNLNDGKNLQQQTNTCQNDISL</sequence>
<evidence type="ECO:0000313" key="2">
    <source>
        <dbReference type="EMBL" id="VYS57611.1"/>
    </source>
</evidence>
<dbReference type="Araport" id="AT3G16712"/>
<dbReference type="KEGG" id="ath:AT3G16712"/>
<dbReference type="Proteomes" id="UP000426265">
    <property type="component" value="Unassembled WGS sequence"/>
</dbReference>